<dbReference type="FunFam" id="3.40.50.280:FF:000003">
    <property type="entry name" value="Dimethylamine methyltransferase corrinoid protein"/>
    <property type="match status" value="1"/>
</dbReference>
<evidence type="ECO:0008006" key="7">
    <source>
        <dbReference type="Google" id="ProtNLM"/>
    </source>
</evidence>
<dbReference type="InterPro" id="IPR036724">
    <property type="entry name" value="Cobalamin-bd_sf"/>
</dbReference>
<dbReference type="SUPFAM" id="SSF47644">
    <property type="entry name" value="Methionine synthase domain"/>
    <property type="match status" value="1"/>
</dbReference>
<organism evidence="6">
    <name type="scientific">marine sediment metagenome</name>
    <dbReference type="NCBI Taxonomy" id="412755"/>
    <lineage>
        <taxon>unclassified sequences</taxon>
        <taxon>metagenomes</taxon>
        <taxon>ecological metagenomes</taxon>
    </lineage>
</organism>
<evidence type="ECO:0000256" key="3">
    <source>
        <dbReference type="ARBA" id="ARBA00023285"/>
    </source>
</evidence>
<gene>
    <name evidence="6" type="ORF">LCGC14_0725290</name>
</gene>
<comment type="similarity">
    <text evidence="1">Belongs to the methylamine corrinoid protein family.</text>
</comment>
<dbReference type="InterPro" id="IPR012741">
    <property type="entry name" value="Corrinoid_p"/>
</dbReference>
<protein>
    <recommendedName>
        <fullName evidence="7">B12-binding domain-containing protein</fullName>
    </recommendedName>
</protein>
<dbReference type="GO" id="GO:0015948">
    <property type="term" value="P:methanogenesis"/>
    <property type="evidence" value="ECO:0007669"/>
    <property type="project" value="InterPro"/>
</dbReference>
<dbReference type="InterPro" id="IPR050554">
    <property type="entry name" value="Met_Synthase/Corrinoid"/>
</dbReference>
<keyword evidence="2" id="KW-0479">Metal-binding</keyword>
<dbReference type="InterPro" id="IPR006158">
    <property type="entry name" value="Cobalamin-bd"/>
</dbReference>
<sequence>MNDIILNLKKEILRGEATKIKELVKKAIDQGLAPLEILEKALRPAMEEVGKKFEDLEIFLPDMMKAAEAMTAGTETLRPYLGPGNADIKKGLILLGTVEGDVHEIGKNIVRVMLEGVGFKVIDLGYNVPVLTFVEKVKELNPDILGMSALMTTTMVHMPRVIKELQDRDLKKKVKIIVGGAPVLPDWAEKIGADGYGENAGEA</sequence>
<dbReference type="GO" id="GO:0008705">
    <property type="term" value="F:methionine synthase activity"/>
    <property type="evidence" value="ECO:0007669"/>
    <property type="project" value="TreeGrafter"/>
</dbReference>
<dbReference type="GO" id="GO:0005829">
    <property type="term" value="C:cytosol"/>
    <property type="evidence" value="ECO:0007669"/>
    <property type="project" value="TreeGrafter"/>
</dbReference>
<dbReference type="Pfam" id="PF02607">
    <property type="entry name" value="B12-binding_2"/>
    <property type="match status" value="1"/>
</dbReference>
<feature type="domain" description="B12-binding N-terminal" evidence="5">
    <location>
        <begin position="1"/>
        <end position="89"/>
    </location>
</feature>
<evidence type="ECO:0000259" key="4">
    <source>
        <dbReference type="PROSITE" id="PS51332"/>
    </source>
</evidence>
<proteinExistence type="inferred from homology"/>
<dbReference type="GO" id="GO:0050897">
    <property type="term" value="F:cobalt ion binding"/>
    <property type="evidence" value="ECO:0007669"/>
    <property type="project" value="InterPro"/>
</dbReference>
<dbReference type="EMBL" id="LAZR01001659">
    <property type="protein sequence ID" value="KKN41248.1"/>
    <property type="molecule type" value="Genomic_DNA"/>
</dbReference>
<dbReference type="SMART" id="SM01018">
    <property type="entry name" value="B12-binding_2"/>
    <property type="match status" value="1"/>
</dbReference>
<evidence type="ECO:0000256" key="2">
    <source>
        <dbReference type="ARBA" id="ARBA00022723"/>
    </source>
</evidence>
<dbReference type="PANTHER" id="PTHR45833:SF1">
    <property type="entry name" value="METHIONINE SYNTHASE"/>
    <property type="match status" value="1"/>
</dbReference>
<evidence type="ECO:0000259" key="5">
    <source>
        <dbReference type="PROSITE" id="PS51337"/>
    </source>
</evidence>
<dbReference type="PROSITE" id="PS51337">
    <property type="entry name" value="B12_BINDING_NTER"/>
    <property type="match status" value="1"/>
</dbReference>
<dbReference type="PROSITE" id="PS51332">
    <property type="entry name" value="B12_BINDING"/>
    <property type="match status" value="1"/>
</dbReference>
<feature type="domain" description="B12-binding" evidence="4">
    <location>
        <begin position="90"/>
        <end position="203"/>
    </location>
</feature>
<dbReference type="PANTHER" id="PTHR45833">
    <property type="entry name" value="METHIONINE SYNTHASE"/>
    <property type="match status" value="1"/>
</dbReference>
<dbReference type="GO" id="GO:0050667">
    <property type="term" value="P:homocysteine metabolic process"/>
    <property type="evidence" value="ECO:0007669"/>
    <property type="project" value="TreeGrafter"/>
</dbReference>
<evidence type="ECO:0000313" key="6">
    <source>
        <dbReference type="EMBL" id="KKN41248.1"/>
    </source>
</evidence>
<reference evidence="6" key="1">
    <citation type="journal article" date="2015" name="Nature">
        <title>Complex archaea that bridge the gap between prokaryotes and eukaryotes.</title>
        <authorList>
            <person name="Spang A."/>
            <person name="Saw J.H."/>
            <person name="Jorgensen S.L."/>
            <person name="Zaremba-Niedzwiedzka K."/>
            <person name="Martijn J."/>
            <person name="Lind A.E."/>
            <person name="van Eijk R."/>
            <person name="Schleper C."/>
            <person name="Guy L."/>
            <person name="Ettema T.J."/>
        </authorList>
    </citation>
    <scope>NUCLEOTIDE SEQUENCE</scope>
</reference>
<comment type="caution">
    <text evidence="6">The sequence shown here is derived from an EMBL/GenBank/DDBJ whole genome shotgun (WGS) entry which is preliminary data.</text>
</comment>
<keyword evidence="3" id="KW-0170">Cobalt</keyword>
<evidence type="ECO:0000256" key="1">
    <source>
        <dbReference type="ARBA" id="ARBA00010854"/>
    </source>
</evidence>
<dbReference type="GO" id="GO:0046653">
    <property type="term" value="P:tetrahydrofolate metabolic process"/>
    <property type="evidence" value="ECO:0007669"/>
    <property type="project" value="TreeGrafter"/>
</dbReference>
<dbReference type="InterPro" id="IPR036594">
    <property type="entry name" value="Meth_synthase_dom"/>
</dbReference>
<accession>A0A0F9TIF9</accession>
<dbReference type="Pfam" id="PF02310">
    <property type="entry name" value="B12-binding"/>
    <property type="match status" value="1"/>
</dbReference>
<name>A0A0F9TIF9_9ZZZZ</name>
<feature type="non-terminal residue" evidence="6">
    <location>
        <position position="203"/>
    </location>
</feature>
<dbReference type="Gene3D" id="1.10.1240.10">
    <property type="entry name" value="Methionine synthase domain"/>
    <property type="match status" value="1"/>
</dbReference>
<dbReference type="CDD" id="cd02070">
    <property type="entry name" value="corrinoid_protein_B12-BD"/>
    <property type="match status" value="1"/>
</dbReference>
<dbReference type="AlphaFoldDB" id="A0A0F9TIF9"/>
<dbReference type="GO" id="GO:0031419">
    <property type="term" value="F:cobalamin binding"/>
    <property type="evidence" value="ECO:0007669"/>
    <property type="project" value="InterPro"/>
</dbReference>
<dbReference type="Gene3D" id="3.40.50.280">
    <property type="entry name" value="Cobalamin-binding domain"/>
    <property type="match status" value="1"/>
</dbReference>
<dbReference type="NCBIfam" id="TIGR02370">
    <property type="entry name" value="pyl_corrinoid"/>
    <property type="match status" value="1"/>
</dbReference>
<dbReference type="SUPFAM" id="SSF52242">
    <property type="entry name" value="Cobalamin (vitamin B12)-binding domain"/>
    <property type="match status" value="1"/>
</dbReference>
<dbReference type="InterPro" id="IPR003759">
    <property type="entry name" value="Cbl-bd_cap"/>
</dbReference>